<dbReference type="GO" id="GO:0005524">
    <property type="term" value="F:ATP binding"/>
    <property type="evidence" value="ECO:0007669"/>
    <property type="project" value="UniProtKB-KW"/>
</dbReference>
<dbReference type="InterPro" id="IPR003593">
    <property type="entry name" value="AAA+_ATPase"/>
</dbReference>
<dbReference type="RefSeq" id="WP_135762932.1">
    <property type="nucleotide sequence ID" value="NZ_RQHV01000018.1"/>
</dbReference>
<dbReference type="Gene3D" id="3.40.50.300">
    <property type="entry name" value="P-loop containing nucleotide triphosphate hydrolases"/>
    <property type="match status" value="1"/>
</dbReference>
<dbReference type="Pfam" id="PF00005">
    <property type="entry name" value="ABC_tran"/>
    <property type="match status" value="1"/>
</dbReference>
<organism evidence="7 8">
    <name type="scientific">Leptospira ilyithenensis</name>
    <dbReference type="NCBI Taxonomy" id="2484901"/>
    <lineage>
        <taxon>Bacteria</taxon>
        <taxon>Pseudomonadati</taxon>
        <taxon>Spirochaetota</taxon>
        <taxon>Spirochaetia</taxon>
        <taxon>Leptospirales</taxon>
        <taxon>Leptospiraceae</taxon>
        <taxon>Leptospira</taxon>
    </lineage>
</organism>
<dbReference type="SUPFAM" id="SSF52540">
    <property type="entry name" value="P-loop containing nucleoside triphosphate hydrolases"/>
    <property type="match status" value="1"/>
</dbReference>
<dbReference type="EMBL" id="RQHV01000018">
    <property type="protein sequence ID" value="TGN14040.1"/>
    <property type="molecule type" value="Genomic_DNA"/>
</dbReference>
<dbReference type="InterPro" id="IPR003439">
    <property type="entry name" value="ABC_transporter-like_ATP-bd"/>
</dbReference>
<evidence type="ECO:0000256" key="4">
    <source>
        <dbReference type="ARBA" id="ARBA00022741"/>
    </source>
</evidence>
<dbReference type="OrthoDB" id="9775135at2"/>
<dbReference type="PANTHER" id="PTHR42711">
    <property type="entry name" value="ABC TRANSPORTER ATP-BINDING PROTEIN"/>
    <property type="match status" value="1"/>
</dbReference>
<evidence type="ECO:0000256" key="1">
    <source>
        <dbReference type="ARBA" id="ARBA00005417"/>
    </source>
</evidence>
<comment type="caution">
    <text evidence="7">The sequence shown here is derived from an EMBL/GenBank/DDBJ whole genome shotgun (WGS) entry which is preliminary data.</text>
</comment>
<gene>
    <name evidence="7" type="ORF">EHS11_02955</name>
</gene>
<dbReference type="PROSITE" id="PS00211">
    <property type="entry name" value="ABC_TRANSPORTER_1"/>
    <property type="match status" value="1"/>
</dbReference>
<dbReference type="Proteomes" id="UP000298264">
    <property type="component" value="Unassembled WGS sequence"/>
</dbReference>
<keyword evidence="4" id="KW-0547">Nucleotide-binding</keyword>
<protein>
    <submittedName>
        <fullName evidence="7">ABC transporter ATP-binding protein</fullName>
    </submittedName>
</protein>
<keyword evidence="5 7" id="KW-0067">ATP-binding</keyword>
<dbReference type="AlphaFoldDB" id="A0A4R9LS31"/>
<evidence type="ECO:0000313" key="7">
    <source>
        <dbReference type="EMBL" id="TGN14040.1"/>
    </source>
</evidence>
<comment type="similarity">
    <text evidence="1">Belongs to the ABC transporter superfamily.</text>
</comment>
<feature type="domain" description="ABC transporter" evidence="6">
    <location>
        <begin position="9"/>
        <end position="238"/>
    </location>
</feature>
<keyword evidence="3" id="KW-0536">Nodulation</keyword>
<dbReference type="SMART" id="SM00382">
    <property type="entry name" value="AAA"/>
    <property type="match status" value="1"/>
</dbReference>
<proteinExistence type="inferred from homology"/>
<evidence type="ECO:0000256" key="5">
    <source>
        <dbReference type="ARBA" id="ARBA00022840"/>
    </source>
</evidence>
<accession>A0A4R9LS31</accession>
<reference evidence="7" key="1">
    <citation type="journal article" date="2019" name="PLoS Negl. Trop. Dis.">
        <title>Revisiting the worldwide diversity of Leptospira species in the environment.</title>
        <authorList>
            <person name="Vincent A.T."/>
            <person name="Schiettekatte O."/>
            <person name="Bourhy P."/>
            <person name="Veyrier F.J."/>
            <person name="Picardeau M."/>
        </authorList>
    </citation>
    <scope>NUCLEOTIDE SEQUENCE [LARGE SCALE GENOMIC DNA]</scope>
    <source>
        <strain evidence="7">201400974</strain>
    </source>
</reference>
<evidence type="ECO:0000256" key="3">
    <source>
        <dbReference type="ARBA" id="ARBA00022458"/>
    </source>
</evidence>
<dbReference type="InterPro" id="IPR050763">
    <property type="entry name" value="ABC_transporter_ATP-binding"/>
</dbReference>
<dbReference type="InterPro" id="IPR027417">
    <property type="entry name" value="P-loop_NTPase"/>
</dbReference>
<dbReference type="InterPro" id="IPR017871">
    <property type="entry name" value="ABC_transporter-like_CS"/>
</dbReference>
<dbReference type="GO" id="GO:0016887">
    <property type="term" value="F:ATP hydrolysis activity"/>
    <property type="evidence" value="ECO:0007669"/>
    <property type="project" value="InterPro"/>
</dbReference>
<dbReference type="PANTHER" id="PTHR42711:SF5">
    <property type="entry name" value="ABC TRANSPORTER ATP-BINDING PROTEIN NATA"/>
    <property type="match status" value="1"/>
</dbReference>
<dbReference type="PROSITE" id="PS50893">
    <property type="entry name" value="ABC_TRANSPORTER_2"/>
    <property type="match status" value="1"/>
</dbReference>
<sequence>MDSDGTSLLRVSQVCKNFSDLQVLRNINLTLAPKSNFCLLGPNGAGKTTLLKILAGLMIPDSGFIFLRGEKVHSENYRQIIGYCPQTPIFWKNLNCREQLLFMSDLYGFDRKSAQIRTDYLLEKLGLRDKARTIVHRLSGGMQKRLNLAISLIHNPEILVLDEPTANLDMESKDLVRSLINDLVVKDEVSILYTTHDLEDVDLISSEIGIMSKGNLVFQSGHNEYGKSESLRKKIKELYLYHTRRDES</sequence>
<keyword evidence="8" id="KW-1185">Reference proteome</keyword>
<evidence type="ECO:0000313" key="8">
    <source>
        <dbReference type="Proteomes" id="UP000298264"/>
    </source>
</evidence>
<evidence type="ECO:0000256" key="2">
    <source>
        <dbReference type="ARBA" id="ARBA00022448"/>
    </source>
</evidence>
<evidence type="ECO:0000259" key="6">
    <source>
        <dbReference type="PROSITE" id="PS50893"/>
    </source>
</evidence>
<name>A0A4R9LS31_9LEPT</name>
<keyword evidence="2" id="KW-0813">Transport</keyword>